<feature type="compositionally biased region" description="Basic and acidic residues" evidence="1">
    <location>
        <begin position="65"/>
        <end position="77"/>
    </location>
</feature>
<gene>
    <name evidence="2" type="ORF">AArcSt2_07835</name>
</gene>
<reference evidence="2" key="2">
    <citation type="submission" date="2022-02" db="EMBL/GenBank/DDBJ databases">
        <authorList>
            <person name="Elcheninov A.G."/>
            <person name="Sorokin D.Y."/>
            <person name="Kublanov I.V."/>
        </authorList>
    </citation>
    <scope>NUCLEOTIDE SEQUENCE</scope>
    <source>
        <strain evidence="2">AArc-St2</strain>
    </source>
</reference>
<protein>
    <submittedName>
        <fullName evidence="2">Uncharacterized protein</fullName>
    </submittedName>
</protein>
<evidence type="ECO:0000313" key="3">
    <source>
        <dbReference type="Proteomes" id="UP001203207"/>
    </source>
</evidence>
<feature type="region of interest" description="Disordered" evidence="1">
    <location>
        <begin position="1"/>
        <end position="77"/>
    </location>
</feature>
<dbReference type="EMBL" id="JAKRVX010000002">
    <property type="protein sequence ID" value="MCL9816850.1"/>
    <property type="molecule type" value="Genomic_DNA"/>
</dbReference>
<feature type="compositionally biased region" description="Acidic residues" evidence="1">
    <location>
        <begin position="29"/>
        <end position="49"/>
    </location>
</feature>
<dbReference type="RefSeq" id="WP_250583718.1">
    <property type="nucleotide sequence ID" value="NZ_JAKRVX010000002.1"/>
</dbReference>
<feature type="compositionally biased region" description="Basic and acidic residues" evidence="1">
    <location>
        <begin position="1"/>
        <end position="28"/>
    </location>
</feature>
<dbReference type="AlphaFoldDB" id="A0AAE3K8T7"/>
<sequence>MSKLTHHTDGAGDETNKESYENDKKTELDAEADSTDEDADADADAETDDTEHLAGLSDGAGCTEVWEHLSAQREDSL</sequence>
<reference evidence="2" key="1">
    <citation type="journal article" date="2022" name="Syst. Appl. Microbiol.">
        <title>Natronocalculus amylovorans gen. nov., sp. nov., and Natranaeroarchaeum aerophilus sp. nov., dominant culturable amylolytic natronoarchaea from hypersaline soda lakes in southwestern Siberia.</title>
        <authorList>
            <person name="Sorokin D.Y."/>
            <person name="Elcheninov A.G."/>
            <person name="Khizhniak T.V."/>
            <person name="Koenen M."/>
            <person name="Bale N.J."/>
            <person name="Damste J.S.S."/>
            <person name="Kublanov I.V."/>
        </authorList>
    </citation>
    <scope>NUCLEOTIDE SEQUENCE</scope>
    <source>
        <strain evidence="2">AArc-St2</strain>
    </source>
</reference>
<accession>A0AAE3K8T7</accession>
<dbReference type="Proteomes" id="UP001203207">
    <property type="component" value="Unassembled WGS sequence"/>
</dbReference>
<name>A0AAE3K8T7_9EURY</name>
<keyword evidence="3" id="KW-1185">Reference proteome</keyword>
<evidence type="ECO:0000313" key="2">
    <source>
        <dbReference type="EMBL" id="MCL9816850.1"/>
    </source>
</evidence>
<comment type="caution">
    <text evidence="2">The sequence shown here is derived from an EMBL/GenBank/DDBJ whole genome shotgun (WGS) entry which is preliminary data.</text>
</comment>
<evidence type="ECO:0000256" key="1">
    <source>
        <dbReference type="SAM" id="MobiDB-lite"/>
    </source>
</evidence>
<organism evidence="2 3">
    <name type="scientific">Natronocalculus amylovorans</name>
    <dbReference type="NCBI Taxonomy" id="2917812"/>
    <lineage>
        <taxon>Archaea</taxon>
        <taxon>Methanobacteriati</taxon>
        <taxon>Methanobacteriota</taxon>
        <taxon>Stenosarchaea group</taxon>
        <taxon>Halobacteria</taxon>
        <taxon>Halobacteriales</taxon>
        <taxon>Haloferacaceae</taxon>
        <taxon>Natronocalculus</taxon>
    </lineage>
</organism>
<proteinExistence type="predicted"/>